<gene>
    <name evidence="1" type="ORF">M407DRAFT_33584</name>
</gene>
<organism evidence="1 2">
    <name type="scientific">Tulasnella calospora MUT 4182</name>
    <dbReference type="NCBI Taxonomy" id="1051891"/>
    <lineage>
        <taxon>Eukaryota</taxon>
        <taxon>Fungi</taxon>
        <taxon>Dikarya</taxon>
        <taxon>Basidiomycota</taxon>
        <taxon>Agaricomycotina</taxon>
        <taxon>Agaricomycetes</taxon>
        <taxon>Cantharellales</taxon>
        <taxon>Tulasnellaceae</taxon>
        <taxon>Tulasnella</taxon>
    </lineage>
</organism>
<dbReference type="EMBL" id="KN823490">
    <property type="protein sequence ID" value="KIO16757.1"/>
    <property type="molecule type" value="Genomic_DNA"/>
</dbReference>
<dbReference type="AlphaFoldDB" id="A0A0C3L549"/>
<name>A0A0C3L549_9AGAM</name>
<evidence type="ECO:0000313" key="1">
    <source>
        <dbReference type="EMBL" id="KIO16757.1"/>
    </source>
</evidence>
<dbReference type="HOGENOM" id="CLU_2795829_0_0_1"/>
<keyword evidence="2" id="KW-1185">Reference proteome</keyword>
<dbReference type="Proteomes" id="UP000054248">
    <property type="component" value="Unassembled WGS sequence"/>
</dbReference>
<accession>A0A0C3L549</accession>
<reference evidence="2" key="2">
    <citation type="submission" date="2015-01" db="EMBL/GenBank/DDBJ databases">
        <title>Evolutionary Origins and Diversification of the Mycorrhizal Mutualists.</title>
        <authorList>
            <consortium name="DOE Joint Genome Institute"/>
            <consortium name="Mycorrhizal Genomics Consortium"/>
            <person name="Kohler A."/>
            <person name="Kuo A."/>
            <person name="Nagy L.G."/>
            <person name="Floudas D."/>
            <person name="Copeland A."/>
            <person name="Barry K.W."/>
            <person name="Cichocki N."/>
            <person name="Veneault-Fourrey C."/>
            <person name="LaButti K."/>
            <person name="Lindquist E.A."/>
            <person name="Lipzen A."/>
            <person name="Lundell T."/>
            <person name="Morin E."/>
            <person name="Murat C."/>
            <person name="Riley R."/>
            <person name="Ohm R."/>
            <person name="Sun H."/>
            <person name="Tunlid A."/>
            <person name="Henrissat B."/>
            <person name="Grigoriev I.V."/>
            <person name="Hibbett D.S."/>
            <person name="Martin F."/>
        </authorList>
    </citation>
    <scope>NUCLEOTIDE SEQUENCE [LARGE SCALE GENOMIC DNA]</scope>
    <source>
        <strain evidence="2">MUT 4182</strain>
    </source>
</reference>
<evidence type="ECO:0000313" key="2">
    <source>
        <dbReference type="Proteomes" id="UP000054248"/>
    </source>
</evidence>
<proteinExistence type="predicted"/>
<sequence length="68" mass="6979">MALDFLGKGKPGDEIMGDDVPKLLGTNSLALAVNGVASDGRLGAAVEATGGWRREEEGALPLVVEEVD</sequence>
<reference evidence="1 2" key="1">
    <citation type="submission" date="2014-04" db="EMBL/GenBank/DDBJ databases">
        <authorList>
            <consortium name="DOE Joint Genome Institute"/>
            <person name="Kuo A."/>
            <person name="Girlanda M."/>
            <person name="Perotto S."/>
            <person name="Kohler A."/>
            <person name="Nagy L.G."/>
            <person name="Floudas D."/>
            <person name="Copeland A."/>
            <person name="Barry K.W."/>
            <person name="Cichocki N."/>
            <person name="Veneault-Fourrey C."/>
            <person name="LaButti K."/>
            <person name="Lindquist E.A."/>
            <person name="Lipzen A."/>
            <person name="Lundell T."/>
            <person name="Morin E."/>
            <person name="Murat C."/>
            <person name="Sun H."/>
            <person name="Tunlid A."/>
            <person name="Henrissat B."/>
            <person name="Grigoriev I.V."/>
            <person name="Hibbett D.S."/>
            <person name="Martin F."/>
            <person name="Nordberg H.P."/>
            <person name="Cantor M.N."/>
            <person name="Hua S.X."/>
        </authorList>
    </citation>
    <scope>NUCLEOTIDE SEQUENCE [LARGE SCALE GENOMIC DNA]</scope>
    <source>
        <strain evidence="1 2">MUT 4182</strain>
    </source>
</reference>
<protein>
    <submittedName>
        <fullName evidence="1">Uncharacterized protein</fullName>
    </submittedName>
</protein>